<evidence type="ECO:0000313" key="4">
    <source>
        <dbReference type="Proteomes" id="UP000677812"/>
    </source>
</evidence>
<keyword evidence="2" id="KW-0812">Transmembrane</keyword>
<evidence type="ECO:0000313" key="3">
    <source>
        <dbReference type="EMBL" id="MBR0560686.1"/>
    </source>
</evidence>
<keyword evidence="2" id="KW-0472">Membrane</keyword>
<keyword evidence="2" id="KW-1133">Transmembrane helix</keyword>
<comment type="caution">
    <text evidence="3">The sequence shown here is derived from an EMBL/GenBank/DDBJ whole genome shotgun (WGS) entry which is preliminary data.</text>
</comment>
<proteinExistence type="predicted"/>
<protein>
    <recommendedName>
        <fullName evidence="5">Mobilization protein</fullName>
    </recommendedName>
</protein>
<reference evidence="3 4" key="1">
    <citation type="submission" date="2021-04" db="EMBL/GenBank/DDBJ databases">
        <title>The complete genome sequence of Neokomagataea sp. TBRC 2177.</title>
        <authorList>
            <person name="Charoenyingcharoen P."/>
            <person name="Yukphan P."/>
        </authorList>
    </citation>
    <scope>NUCLEOTIDE SEQUENCE [LARGE SCALE GENOMIC DNA]</scope>
    <source>
        <strain evidence="3 4">TBRC 2177</strain>
    </source>
</reference>
<organism evidence="3 4">
    <name type="scientific">Neokomagataea anthophila</name>
    <dbReference type="NCBI Taxonomy" id="2826925"/>
    <lineage>
        <taxon>Bacteria</taxon>
        <taxon>Pseudomonadati</taxon>
        <taxon>Pseudomonadota</taxon>
        <taxon>Alphaproteobacteria</taxon>
        <taxon>Acetobacterales</taxon>
        <taxon>Acetobacteraceae</taxon>
        <taxon>Neokomagataea</taxon>
    </lineage>
</organism>
<evidence type="ECO:0000256" key="2">
    <source>
        <dbReference type="SAM" id="Phobius"/>
    </source>
</evidence>
<evidence type="ECO:0000256" key="1">
    <source>
        <dbReference type="SAM" id="Coils"/>
    </source>
</evidence>
<feature type="coiled-coil region" evidence="1">
    <location>
        <begin position="133"/>
        <end position="160"/>
    </location>
</feature>
<keyword evidence="1" id="KW-0175">Coiled coil</keyword>
<accession>A0ABS5EA59</accession>
<dbReference type="Proteomes" id="UP000677812">
    <property type="component" value="Unassembled WGS sequence"/>
</dbReference>
<name>A0ABS5EA59_9PROT</name>
<keyword evidence="4" id="KW-1185">Reference proteome</keyword>
<sequence length="198" mass="22166">MMEIAERHQRQVEQACQALAEERQALVAERAALKSERAAWQEDMRLATRSEVGRAMDAVQSDVFKATQLVVHELETSLTHLPHYASQAQHALMQLVSWAQWRVLTRVGLVLMGLAGFAWVLGAGVSAWDNWQITRLAQERDALKHDIAQMRVNYDDLKESGVLQALQRCGSGNRPCIRVDMNAGVFGDAGDVRIIKGY</sequence>
<feature type="coiled-coil region" evidence="1">
    <location>
        <begin position="2"/>
        <end position="43"/>
    </location>
</feature>
<gene>
    <name evidence="3" type="ORF">KB213_11560</name>
</gene>
<dbReference type="EMBL" id="JAGRQH010000014">
    <property type="protein sequence ID" value="MBR0560686.1"/>
    <property type="molecule type" value="Genomic_DNA"/>
</dbReference>
<dbReference type="RefSeq" id="WP_211683300.1">
    <property type="nucleotide sequence ID" value="NZ_JAGRQH010000014.1"/>
</dbReference>
<feature type="transmembrane region" description="Helical" evidence="2">
    <location>
        <begin position="103"/>
        <end position="128"/>
    </location>
</feature>
<evidence type="ECO:0008006" key="5">
    <source>
        <dbReference type="Google" id="ProtNLM"/>
    </source>
</evidence>